<evidence type="ECO:0000313" key="3">
    <source>
        <dbReference type="EMBL" id="KAG6728043.1"/>
    </source>
</evidence>
<feature type="compositionally biased region" description="Basic and acidic residues" evidence="1">
    <location>
        <begin position="95"/>
        <end position="107"/>
    </location>
</feature>
<dbReference type="Proteomes" id="UP000811246">
    <property type="component" value="Chromosome 2"/>
</dbReference>
<evidence type="ECO:0000256" key="1">
    <source>
        <dbReference type="SAM" id="MobiDB-lite"/>
    </source>
</evidence>
<evidence type="ECO:0000259" key="2">
    <source>
        <dbReference type="Pfam" id="PF01429"/>
    </source>
</evidence>
<dbReference type="InterPro" id="IPR039622">
    <property type="entry name" value="MBD10/11"/>
</dbReference>
<feature type="domain" description="MBD" evidence="2">
    <location>
        <begin position="44"/>
        <end position="97"/>
    </location>
</feature>
<dbReference type="AlphaFoldDB" id="A0A922FWJ9"/>
<dbReference type="Pfam" id="PF01429">
    <property type="entry name" value="MBD"/>
    <property type="match status" value="1"/>
</dbReference>
<dbReference type="EMBL" id="CM031826">
    <property type="protein sequence ID" value="KAG6728043.1"/>
    <property type="molecule type" value="Genomic_DNA"/>
</dbReference>
<protein>
    <recommendedName>
        <fullName evidence="2">MBD domain-containing protein</fullName>
    </recommendedName>
</protein>
<name>A0A922FWJ9_CARIL</name>
<feature type="region of interest" description="Disordered" evidence="1">
    <location>
        <begin position="229"/>
        <end position="342"/>
    </location>
</feature>
<dbReference type="PANTHER" id="PTHR33729:SF12">
    <property type="entry name" value="MBD DOMAIN-CONTAINING PROTEIN"/>
    <property type="match status" value="1"/>
</dbReference>
<feature type="compositionally biased region" description="Basic and acidic residues" evidence="1">
    <location>
        <begin position="275"/>
        <end position="295"/>
    </location>
</feature>
<sequence length="342" mass="37093">MIPCRIYDGEHSGMISVDLVLRLEFLSCGTLTYTPLLSLFLQFFPKKGGTPRKNEIMFIAPTGEEINNKKQLEQYLKSHTGNPAISEFDWGTGETPRRSARISEKVKATPPSEGESLRKRGRKSLGIKKDSKEVEAAPEETEGSKGIHMQDVEVDEKEDAEAGKEKDVSKETSVEDGDKMQKENGDKLQIDAEEGKDGHASAQAPSADKTQAEANVKQQDVAAIAANENFAGETMATGATKNTKNVKGENDVEKANGTSDKKQDNTDTVTVEANRGAKQDNPHGIESASKLEIKENQALSKNNVEAEEKAKENDGEAIENGKVNQVGPADVPQRPSPSPVNC</sequence>
<feature type="region of interest" description="Disordered" evidence="1">
    <location>
        <begin position="83"/>
        <end position="216"/>
    </location>
</feature>
<comment type="caution">
    <text evidence="3">The sequence shown here is derived from an EMBL/GenBank/DDBJ whole genome shotgun (WGS) entry which is preliminary data.</text>
</comment>
<proteinExistence type="predicted"/>
<feature type="compositionally biased region" description="Basic and acidic residues" evidence="1">
    <location>
        <begin position="142"/>
        <end position="151"/>
    </location>
</feature>
<feature type="compositionally biased region" description="Basic and acidic residues" evidence="1">
    <location>
        <begin position="246"/>
        <end position="265"/>
    </location>
</feature>
<dbReference type="InterPro" id="IPR001739">
    <property type="entry name" value="Methyl_CpG_DNA-bd"/>
</dbReference>
<dbReference type="PANTHER" id="PTHR33729">
    <property type="entry name" value="METHYL-CPG BINDING DOMAIN CONTAINING PROTEIN, EXPRESSED"/>
    <property type="match status" value="1"/>
</dbReference>
<gene>
    <name evidence="3" type="ORF">I3842_02G154200</name>
</gene>
<reference evidence="3" key="1">
    <citation type="submission" date="2021-01" db="EMBL/GenBank/DDBJ databases">
        <authorList>
            <person name="Lovell J.T."/>
            <person name="Bentley N."/>
            <person name="Bhattarai G."/>
            <person name="Jenkins J.W."/>
            <person name="Sreedasyam A."/>
            <person name="Alarcon Y."/>
            <person name="Bock C."/>
            <person name="Boston L."/>
            <person name="Carlson J."/>
            <person name="Cervantes K."/>
            <person name="Clermont K."/>
            <person name="Krom N."/>
            <person name="Kubenka K."/>
            <person name="Mamidi S."/>
            <person name="Mattison C."/>
            <person name="Monteros M."/>
            <person name="Pisani C."/>
            <person name="Plott C."/>
            <person name="Rajasekar S."/>
            <person name="Rhein H.S."/>
            <person name="Rohla C."/>
            <person name="Song M."/>
            <person name="Hilaire R.S."/>
            <person name="Shu S."/>
            <person name="Wells L."/>
            <person name="Wang X."/>
            <person name="Webber J."/>
            <person name="Heerema R.J."/>
            <person name="Klein P."/>
            <person name="Conner P."/>
            <person name="Grauke L."/>
            <person name="Grimwood J."/>
            <person name="Schmutz J."/>
            <person name="Randall J.J."/>
        </authorList>
    </citation>
    <scope>NUCLEOTIDE SEQUENCE</scope>
    <source>
        <tissue evidence="3">Leaf</tissue>
    </source>
</reference>
<feature type="compositionally biased region" description="Basic and acidic residues" evidence="1">
    <location>
        <begin position="304"/>
        <end position="314"/>
    </location>
</feature>
<dbReference type="GO" id="GO:0003677">
    <property type="term" value="F:DNA binding"/>
    <property type="evidence" value="ECO:0007669"/>
    <property type="project" value="InterPro"/>
</dbReference>
<evidence type="ECO:0000313" key="4">
    <source>
        <dbReference type="Proteomes" id="UP000811246"/>
    </source>
</evidence>
<organism evidence="3 4">
    <name type="scientific">Carya illinoinensis</name>
    <name type="common">Pecan</name>
    <dbReference type="NCBI Taxonomy" id="32201"/>
    <lineage>
        <taxon>Eukaryota</taxon>
        <taxon>Viridiplantae</taxon>
        <taxon>Streptophyta</taxon>
        <taxon>Embryophyta</taxon>
        <taxon>Tracheophyta</taxon>
        <taxon>Spermatophyta</taxon>
        <taxon>Magnoliopsida</taxon>
        <taxon>eudicotyledons</taxon>
        <taxon>Gunneridae</taxon>
        <taxon>Pentapetalae</taxon>
        <taxon>rosids</taxon>
        <taxon>fabids</taxon>
        <taxon>Fagales</taxon>
        <taxon>Juglandaceae</taxon>
        <taxon>Carya</taxon>
    </lineage>
</organism>
<accession>A0A922FWJ9</accession>
<feature type="compositionally biased region" description="Basic and acidic residues" evidence="1">
    <location>
        <begin position="160"/>
        <end position="199"/>
    </location>
</feature>